<dbReference type="PROSITE" id="PS50977">
    <property type="entry name" value="HTH_TETR_2"/>
    <property type="match status" value="1"/>
</dbReference>
<name>A0A0J1CII6_9BURK</name>
<evidence type="ECO:0000313" key="4">
    <source>
        <dbReference type="EMBL" id="KLU20477.1"/>
    </source>
</evidence>
<gene>
    <name evidence="4" type="ORF">EOS_40905</name>
</gene>
<dbReference type="GO" id="GO:0000976">
    <property type="term" value="F:transcription cis-regulatory region binding"/>
    <property type="evidence" value="ECO:0007669"/>
    <property type="project" value="TreeGrafter"/>
</dbReference>
<dbReference type="Gene3D" id="1.10.357.10">
    <property type="entry name" value="Tetracycline Repressor, domain 2"/>
    <property type="match status" value="1"/>
</dbReference>
<dbReference type="InterPro" id="IPR041474">
    <property type="entry name" value="NicS_C"/>
</dbReference>
<evidence type="ECO:0000259" key="3">
    <source>
        <dbReference type="PROSITE" id="PS50977"/>
    </source>
</evidence>
<dbReference type="InterPro" id="IPR036271">
    <property type="entry name" value="Tet_transcr_reg_TetR-rel_C_sf"/>
</dbReference>
<keyword evidence="1 2" id="KW-0238">DNA-binding</keyword>
<feature type="DNA-binding region" description="H-T-H motif" evidence="2">
    <location>
        <begin position="33"/>
        <end position="52"/>
    </location>
</feature>
<accession>A0A0J1CII6</accession>
<dbReference type="Pfam" id="PF17938">
    <property type="entry name" value="TetR_C_29"/>
    <property type="match status" value="1"/>
</dbReference>
<dbReference type="InterPro" id="IPR001647">
    <property type="entry name" value="HTH_TetR"/>
</dbReference>
<dbReference type="InterPro" id="IPR050109">
    <property type="entry name" value="HTH-type_TetR-like_transc_reg"/>
</dbReference>
<dbReference type="PATRIC" id="fig|908627.4.peg.9185"/>
<comment type="caution">
    <text evidence="4">The sequence shown here is derived from an EMBL/GenBank/DDBJ whole genome shotgun (WGS) entry which is preliminary data.</text>
</comment>
<dbReference type="InterPro" id="IPR009057">
    <property type="entry name" value="Homeodomain-like_sf"/>
</dbReference>
<feature type="domain" description="HTH tetR-type" evidence="3">
    <location>
        <begin position="10"/>
        <end position="70"/>
    </location>
</feature>
<proteinExistence type="predicted"/>
<organism evidence="4 5">
    <name type="scientific">Caballeronia mineralivorans PML1(12)</name>
    <dbReference type="NCBI Taxonomy" id="908627"/>
    <lineage>
        <taxon>Bacteria</taxon>
        <taxon>Pseudomonadati</taxon>
        <taxon>Pseudomonadota</taxon>
        <taxon>Betaproteobacteria</taxon>
        <taxon>Burkholderiales</taxon>
        <taxon>Burkholderiaceae</taxon>
        <taxon>Caballeronia</taxon>
    </lineage>
</organism>
<dbReference type="SUPFAM" id="SSF46689">
    <property type="entry name" value="Homeodomain-like"/>
    <property type="match status" value="1"/>
</dbReference>
<dbReference type="PANTHER" id="PTHR30055">
    <property type="entry name" value="HTH-TYPE TRANSCRIPTIONAL REGULATOR RUTR"/>
    <property type="match status" value="1"/>
</dbReference>
<evidence type="ECO:0000256" key="2">
    <source>
        <dbReference type="PROSITE-ProRule" id="PRU00335"/>
    </source>
</evidence>
<dbReference type="Proteomes" id="UP000035963">
    <property type="component" value="Unassembled WGS sequence"/>
</dbReference>
<evidence type="ECO:0000256" key="1">
    <source>
        <dbReference type="ARBA" id="ARBA00023125"/>
    </source>
</evidence>
<dbReference type="PRINTS" id="PR00455">
    <property type="entry name" value="HTHTETR"/>
</dbReference>
<dbReference type="GO" id="GO:0003700">
    <property type="term" value="F:DNA-binding transcription factor activity"/>
    <property type="evidence" value="ECO:0007669"/>
    <property type="project" value="TreeGrafter"/>
</dbReference>
<dbReference type="RefSeq" id="WP_047897945.1">
    <property type="nucleotide sequence ID" value="NZ_AEJF01000251.1"/>
</dbReference>
<keyword evidence="5" id="KW-1185">Reference proteome</keyword>
<dbReference type="EMBL" id="AEJF01000251">
    <property type="protein sequence ID" value="KLU20477.1"/>
    <property type="molecule type" value="Genomic_DNA"/>
</dbReference>
<dbReference type="Pfam" id="PF00440">
    <property type="entry name" value="TetR_N"/>
    <property type="match status" value="1"/>
</dbReference>
<dbReference type="OrthoDB" id="2356263at2"/>
<dbReference type="PANTHER" id="PTHR30055:SF181">
    <property type="entry name" value="BLR6905 PROTEIN"/>
    <property type="match status" value="1"/>
</dbReference>
<sequence>MNSSKLGNASDGRSRILAAALDVFATSGFEGSSLRQIASHAGEMHQLVVYHFKTKDALWREVVRSIFDESTQERSVADWAEKAVTEEPGKVLREMFHAFAMFTAQHPEFHRLLSFEGQANSDRFDWLIETYIRPYYEISTRAIQAGQQAGVVRAGDPGQLHYAVIGVITTSIVFANEYSRMTGLDPRAPEEVEKIVNLVCDLLGLPN</sequence>
<dbReference type="SUPFAM" id="SSF48498">
    <property type="entry name" value="Tetracyclin repressor-like, C-terminal domain"/>
    <property type="match status" value="1"/>
</dbReference>
<dbReference type="AlphaFoldDB" id="A0A0J1CII6"/>
<protein>
    <recommendedName>
        <fullName evidence="3">HTH tetR-type domain-containing protein</fullName>
    </recommendedName>
</protein>
<reference evidence="4 5" key="1">
    <citation type="journal article" date="2015" name="Genome Announc.">
        <title>Draft Genome Sequence of Burkholderia sp. Strain PML1(12), an Ectomycorrhizosphere-Inhabiting Bacterium with Effective Mineral-Weathering Ability.</title>
        <authorList>
            <person name="Uroz S."/>
            <person name="Oger P."/>
        </authorList>
    </citation>
    <scope>NUCLEOTIDE SEQUENCE [LARGE SCALE GENOMIC DNA]</scope>
    <source>
        <strain evidence="5">PML1(12)</strain>
    </source>
</reference>
<evidence type="ECO:0000313" key="5">
    <source>
        <dbReference type="Proteomes" id="UP000035963"/>
    </source>
</evidence>